<keyword evidence="2" id="KW-0479">Metal-binding</keyword>
<feature type="domain" description="Metallo-beta-lactamase" evidence="5">
    <location>
        <begin position="15"/>
        <end position="190"/>
    </location>
</feature>
<keyword evidence="7" id="KW-1185">Reference proteome</keyword>
<dbReference type="Pfam" id="PF00753">
    <property type="entry name" value="Lactamase_B"/>
    <property type="match status" value="1"/>
</dbReference>
<dbReference type="Gene3D" id="3.60.15.10">
    <property type="entry name" value="Ribonuclease Z/Hydroxyacylglutathione hydrolase-like"/>
    <property type="match status" value="1"/>
</dbReference>
<dbReference type="InterPro" id="IPR051453">
    <property type="entry name" value="MBL_Glyoxalase_II"/>
</dbReference>
<dbReference type="Proteomes" id="UP000219215">
    <property type="component" value="Chromosome DPRO"/>
</dbReference>
<evidence type="ECO:0000313" key="7">
    <source>
        <dbReference type="Proteomes" id="UP000219215"/>
    </source>
</evidence>
<evidence type="ECO:0000256" key="4">
    <source>
        <dbReference type="ARBA" id="ARBA00022833"/>
    </source>
</evidence>
<dbReference type="GO" id="GO:0046872">
    <property type="term" value="F:metal ion binding"/>
    <property type="evidence" value="ECO:0007669"/>
    <property type="project" value="UniProtKB-KW"/>
</dbReference>
<evidence type="ECO:0000256" key="2">
    <source>
        <dbReference type="ARBA" id="ARBA00022723"/>
    </source>
</evidence>
<dbReference type="CDD" id="cd06262">
    <property type="entry name" value="metallo-hydrolase-like_MBL-fold"/>
    <property type="match status" value="1"/>
</dbReference>
<dbReference type="EC" id="3.-.-.-" evidence="6"/>
<dbReference type="InterPro" id="IPR001279">
    <property type="entry name" value="Metallo-B-lactamas"/>
</dbReference>
<reference evidence="7" key="1">
    <citation type="submission" date="2017-09" db="EMBL/GenBank/DDBJ databases">
        <authorList>
            <person name="Regsiter A."/>
            <person name="William W."/>
        </authorList>
    </citation>
    <scope>NUCLEOTIDE SEQUENCE [LARGE SCALE GENOMIC DNA]</scope>
    <source>
        <strain evidence="7">500-1</strain>
    </source>
</reference>
<proteinExistence type="predicted"/>
<protein>
    <submittedName>
        <fullName evidence="6">Putative metallo-hydrolase</fullName>
        <ecNumber evidence="6">3.-.-.-</ecNumber>
    </submittedName>
</protein>
<sequence>MDKLTIETFVLGPDETNCYLLSVGRKAVVIDPGIAPDRLIERISEQGLQLQRVLITHFHLDHIGGVKELIAAHPAPVYGSSKDLFLKEISLEGGGIREFVEYLDFPLSPLEPGKTTVLGQPVIVLPTPGHTPGSLSYFFPAAGCVFVGDLIFMIGVGRTDLPRGSGPELIGSIRSRIFSLPDETRIYSGHGPMTTVTHEKANNPEFQRGV</sequence>
<dbReference type="RefSeq" id="WP_097012436.1">
    <property type="nucleotide sequence ID" value="NZ_LT907975.1"/>
</dbReference>
<dbReference type="OrthoDB" id="9802991at2"/>
<organism evidence="6 7">
    <name type="scientific">Pseudodesulfovibrio profundus</name>
    <dbReference type="NCBI Taxonomy" id="57320"/>
    <lineage>
        <taxon>Bacteria</taxon>
        <taxon>Pseudomonadati</taxon>
        <taxon>Thermodesulfobacteriota</taxon>
        <taxon>Desulfovibrionia</taxon>
        <taxon>Desulfovibrionales</taxon>
        <taxon>Desulfovibrionaceae</taxon>
    </lineage>
</organism>
<dbReference type="KEGG" id="pprf:DPRO_2669"/>
<dbReference type="EMBL" id="LT907975">
    <property type="protein sequence ID" value="SOB59578.1"/>
    <property type="molecule type" value="Genomic_DNA"/>
</dbReference>
<dbReference type="InterPro" id="IPR036866">
    <property type="entry name" value="RibonucZ/Hydroxyglut_hydro"/>
</dbReference>
<evidence type="ECO:0000256" key="3">
    <source>
        <dbReference type="ARBA" id="ARBA00022801"/>
    </source>
</evidence>
<evidence type="ECO:0000256" key="1">
    <source>
        <dbReference type="ARBA" id="ARBA00001947"/>
    </source>
</evidence>
<dbReference type="SUPFAM" id="SSF56281">
    <property type="entry name" value="Metallo-hydrolase/oxidoreductase"/>
    <property type="match status" value="1"/>
</dbReference>
<evidence type="ECO:0000313" key="6">
    <source>
        <dbReference type="EMBL" id="SOB59578.1"/>
    </source>
</evidence>
<dbReference type="SMART" id="SM00849">
    <property type="entry name" value="Lactamase_B"/>
    <property type="match status" value="1"/>
</dbReference>
<accession>A0A2C8FAV1</accession>
<gene>
    <name evidence="6" type="ORF">DPRO_2669</name>
</gene>
<keyword evidence="3 6" id="KW-0378">Hydrolase</keyword>
<dbReference type="GO" id="GO:0016787">
    <property type="term" value="F:hydrolase activity"/>
    <property type="evidence" value="ECO:0007669"/>
    <property type="project" value="UniProtKB-KW"/>
</dbReference>
<name>A0A2C8FAV1_9BACT</name>
<evidence type="ECO:0000259" key="5">
    <source>
        <dbReference type="SMART" id="SM00849"/>
    </source>
</evidence>
<dbReference type="AlphaFoldDB" id="A0A2C8FAV1"/>
<dbReference type="PANTHER" id="PTHR46233:SF3">
    <property type="entry name" value="HYDROXYACYLGLUTATHIONE HYDROLASE GLOC"/>
    <property type="match status" value="1"/>
</dbReference>
<comment type="cofactor">
    <cofactor evidence="1">
        <name>Zn(2+)</name>
        <dbReference type="ChEBI" id="CHEBI:29105"/>
    </cofactor>
</comment>
<dbReference type="PANTHER" id="PTHR46233">
    <property type="entry name" value="HYDROXYACYLGLUTATHIONE HYDROLASE GLOC"/>
    <property type="match status" value="1"/>
</dbReference>
<keyword evidence="4" id="KW-0862">Zinc</keyword>